<keyword evidence="2" id="KW-0479">Metal-binding</keyword>
<gene>
    <name evidence="5" type="ORF">METZ01_LOCUS59318</name>
</gene>
<evidence type="ECO:0000256" key="3">
    <source>
        <dbReference type="ARBA" id="ARBA00023004"/>
    </source>
</evidence>
<protein>
    <submittedName>
        <fullName evidence="5">Uncharacterized protein</fullName>
    </submittedName>
</protein>
<feature type="compositionally biased region" description="Basic and acidic residues" evidence="4">
    <location>
        <begin position="215"/>
        <end position="225"/>
    </location>
</feature>
<dbReference type="GO" id="GO:0006788">
    <property type="term" value="P:heme oxidation"/>
    <property type="evidence" value="ECO:0007669"/>
    <property type="project" value="InterPro"/>
</dbReference>
<dbReference type="GO" id="GO:0004392">
    <property type="term" value="F:heme oxygenase (decyclizing) activity"/>
    <property type="evidence" value="ECO:0007669"/>
    <property type="project" value="InterPro"/>
</dbReference>
<keyword evidence="1" id="KW-0349">Heme</keyword>
<keyword evidence="3" id="KW-0408">Iron</keyword>
<sequence>MYDIKELTKDIHQNAERQEFVKTLMSGSIEPRLYATYLYNQLQCYAILEKYGIENSLFRTTPNLPRAEHLHYDFKALWTSEDLPTVTQSTKDYVAHIETIKEDAEKLYGHIYTRHLGDVSGGQMIMRKTPGPNRYYKFKHKEIKEYKRIVREMINSYLNVYKLNILNEVKFCFATATQLFKEMNDMDYSKPLILTNEVKEPSLSEVLRQGFDEEQAQRRKEEDEE</sequence>
<evidence type="ECO:0000313" key="5">
    <source>
        <dbReference type="EMBL" id="SVA06464.1"/>
    </source>
</evidence>
<dbReference type="InterPro" id="IPR016053">
    <property type="entry name" value="Haem_Oase-like"/>
</dbReference>
<dbReference type="Pfam" id="PF01126">
    <property type="entry name" value="Heme_oxygenase"/>
    <property type="match status" value="1"/>
</dbReference>
<proteinExistence type="predicted"/>
<reference evidence="5" key="1">
    <citation type="submission" date="2018-05" db="EMBL/GenBank/DDBJ databases">
        <authorList>
            <person name="Lanie J.A."/>
            <person name="Ng W.-L."/>
            <person name="Kazmierczak K.M."/>
            <person name="Andrzejewski T.M."/>
            <person name="Davidsen T.M."/>
            <person name="Wayne K.J."/>
            <person name="Tettelin H."/>
            <person name="Glass J.I."/>
            <person name="Rusch D."/>
            <person name="Podicherti R."/>
            <person name="Tsui H.-C.T."/>
            <person name="Winkler M.E."/>
        </authorList>
    </citation>
    <scope>NUCLEOTIDE SEQUENCE</scope>
</reference>
<evidence type="ECO:0000256" key="2">
    <source>
        <dbReference type="ARBA" id="ARBA00022723"/>
    </source>
</evidence>
<evidence type="ECO:0000256" key="4">
    <source>
        <dbReference type="SAM" id="MobiDB-lite"/>
    </source>
</evidence>
<dbReference type="InterPro" id="IPR002051">
    <property type="entry name" value="Haem_Oase"/>
</dbReference>
<dbReference type="PANTHER" id="PTHR10720:SF0">
    <property type="entry name" value="HEME OXYGENASE"/>
    <property type="match status" value="1"/>
</dbReference>
<feature type="region of interest" description="Disordered" evidence="4">
    <location>
        <begin position="205"/>
        <end position="225"/>
    </location>
</feature>
<organism evidence="5">
    <name type="scientific">marine metagenome</name>
    <dbReference type="NCBI Taxonomy" id="408172"/>
    <lineage>
        <taxon>unclassified sequences</taxon>
        <taxon>metagenomes</taxon>
        <taxon>ecological metagenomes</taxon>
    </lineage>
</organism>
<evidence type="ECO:0000256" key="1">
    <source>
        <dbReference type="ARBA" id="ARBA00022617"/>
    </source>
</evidence>
<dbReference type="InterPro" id="IPR016084">
    <property type="entry name" value="Haem_Oase-like_multi-hlx"/>
</dbReference>
<dbReference type="AlphaFoldDB" id="A0A381SSS8"/>
<dbReference type="Gene3D" id="1.20.910.10">
    <property type="entry name" value="Heme oxygenase-like"/>
    <property type="match status" value="1"/>
</dbReference>
<dbReference type="PANTHER" id="PTHR10720">
    <property type="entry name" value="HEME OXYGENASE"/>
    <property type="match status" value="1"/>
</dbReference>
<dbReference type="SUPFAM" id="SSF48613">
    <property type="entry name" value="Heme oxygenase-like"/>
    <property type="match status" value="1"/>
</dbReference>
<accession>A0A381SSS8</accession>
<dbReference type="CDD" id="cd19165">
    <property type="entry name" value="HemeO"/>
    <property type="match status" value="1"/>
</dbReference>
<name>A0A381SSS8_9ZZZZ</name>
<dbReference type="EMBL" id="UINC01003455">
    <property type="protein sequence ID" value="SVA06464.1"/>
    <property type="molecule type" value="Genomic_DNA"/>
</dbReference>
<dbReference type="GO" id="GO:0046872">
    <property type="term" value="F:metal ion binding"/>
    <property type="evidence" value="ECO:0007669"/>
    <property type="project" value="UniProtKB-KW"/>
</dbReference>